<accession>A0A834TZI0</accession>
<sequence length="24" mass="2988">MPFEFEVMLFGGEKVEEIKWEKER</sequence>
<name>A0A834TZI0_9FABA</name>
<keyword evidence="2" id="KW-1185">Reference proteome</keyword>
<dbReference type="AlphaFoldDB" id="A0A834TZI0"/>
<evidence type="ECO:0000313" key="1">
    <source>
        <dbReference type="EMBL" id="KAF7826724.1"/>
    </source>
</evidence>
<gene>
    <name evidence="1" type="ORF">G2W53_017888</name>
</gene>
<proteinExistence type="predicted"/>
<dbReference type="EMBL" id="JAAIUW010000006">
    <property type="protein sequence ID" value="KAF7826724.1"/>
    <property type="molecule type" value="Genomic_DNA"/>
</dbReference>
<dbReference type="Proteomes" id="UP000634136">
    <property type="component" value="Unassembled WGS sequence"/>
</dbReference>
<organism evidence="1 2">
    <name type="scientific">Senna tora</name>
    <dbReference type="NCBI Taxonomy" id="362788"/>
    <lineage>
        <taxon>Eukaryota</taxon>
        <taxon>Viridiplantae</taxon>
        <taxon>Streptophyta</taxon>
        <taxon>Embryophyta</taxon>
        <taxon>Tracheophyta</taxon>
        <taxon>Spermatophyta</taxon>
        <taxon>Magnoliopsida</taxon>
        <taxon>eudicotyledons</taxon>
        <taxon>Gunneridae</taxon>
        <taxon>Pentapetalae</taxon>
        <taxon>rosids</taxon>
        <taxon>fabids</taxon>
        <taxon>Fabales</taxon>
        <taxon>Fabaceae</taxon>
        <taxon>Caesalpinioideae</taxon>
        <taxon>Cassia clade</taxon>
        <taxon>Senna</taxon>
    </lineage>
</organism>
<comment type="caution">
    <text evidence="1">The sequence shown here is derived from an EMBL/GenBank/DDBJ whole genome shotgun (WGS) entry which is preliminary data.</text>
</comment>
<evidence type="ECO:0000313" key="2">
    <source>
        <dbReference type="Proteomes" id="UP000634136"/>
    </source>
</evidence>
<protein>
    <submittedName>
        <fullName evidence="1">Uncharacterized protein</fullName>
    </submittedName>
</protein>
<reference evidence="1" key="1">
    <citation type="submission" date="2020-09" db="EMBL/GenBank/DDBJ databases">
        <title>Genome-Enabled Discovery of Anthraquinone Biosynthesis in Senna tora.</title>
        <authorList>
            <person name="Kang S.-H."/>
            <person name="Pandey R.P."/>
            <person name="Lee C.-M."/>
            <person name="Sim J.-S."/>
            <person name="Jeong J.-T."/>
            <person name="Choi B.-S."/>
            <person name="Jung M."/>
            <person name="Ginzburg D."/>
            <person name="Zhao K."/>
            <person name="Won S.Y."/>
            <person name="Oh T.-J."/>
            <person name="Yu Y."/>
            <person name="Kim N.-H."/>
            <person name="Lee O.R."/>
            <person name="Lee T.-H."/>
            <person name="Bashyal P."/>
            <person name="Kim T.-S."/>
            <person name="Lee W.-H."/>
            <person name="Kawkins C."/>
            <person name="Kim C.-K."/>
            <person name="Kim J.S."/>
            <person name="Ahn B.O."/>
            <person name="Rhee S.Y."/>
            <person name="Sohng J.K."/>
        </authorList>
    </citation>
    <scope>NUCLEOTIDE SEQUENCE</scope>
    <source>
        <tissue evidence="1">Leaf</tissue>
    </source>
</reference>